<reference evidence="1 2" key="1">
    <citation type="submission" date="2023-07" db="EMBL/GenBank/DDBJ databases">
        <title>Genomic Encyclopedia of Type Strains, Phase IV (KMG-IV): sequencing the most valuable type-strain genomes for metagenomic binning, comparative biology and taxonomic classification.</title>
        <authorList>
            <person name="Goeker M."/>
        </authorList>
    </citation>
    <scope>NUCLEOTIDE SEQUENCE [LARGE SCALE GENOMIC DNA]</scope>
    <source>
        <strain evidence="1 2">DSM 12751</strain>
    </source>
</reference>
<comment type="caution">
    <text evidence="1">The sequence shown here is derived from an EMBL/GenBank/DDBJ whole genome shotgun (WGS) entry which is preliminary data.</text>
</comment>
<evidence type="ECO:0000313" key="1">
    <source>
        <dbReference type="EMBL" id="MDQ0167838.1"/>
    </source>
</evidence>
<dbReference type="EMBL" id="JAUSTY010000020">
    <property type="protein sequence ID" value="MDQ0167838.1"/>
    <property type="molecule type" value="Genomic_DNA"/>
</dbReference>
<accession>A0ABT9W3L9</accession>
<keyword evidence="2" id="KW-1185">Reference proteome</keyword>
<sequence length="121" mass="13760">MKILSSSGFECEKKLSTTLEDLFNQSDVVYEHQGKNKGLNVTYVRYFDQYLQEQSIYDGEATGVPFYEIAALLILKKNNGFVDANRLYYNTTEKFLAAFDPEDINEALSIHSSTKNKAPTL</sequence>
<dbReference type="Proteomes" id="UP001235840">
    <property type="component" value="Unassembled WGS sequence"/>
</dbReference>
<name>A0ABT9W3L9_9BACI</name>
<protein>
    <submittedName>
        <fullName evidence="1">Uncharacterized protein</fullName>
    </submittedName>
</protein>
<dbReference type="RefSeq" id="WP_307397079.1">
    <property type="nucleotide sequence ID" value="NZ_BAAADK010000049.1"/>
</dbReference>
<evidence type="ECO:0000313" key="2">
    <source>
        <dbReference type="Proteomes" id="UP001235840"/>
    </source>
</evidence>
<organism evidence="1 2">
    <name type="scientific">Caldalkalibacillus horti</name>
    <dbReference type="NCBI Taxonomy" id="77523"/>
    <lineage>
        <taxon>Bacteria</taxon>
        <taxon>Bacillati</taxon>
        <taxon>Bacillota</taxon>
        <taxon>Bacilli</taxon>
        <taxon>Bacillales</taxon>
        <taxon>Bacillaceae</taxon>
        <taxon>Caldalkalibacillus</taxon>
    </lineage>
</organism>
<gene>
    <name evidence="1" type="ORF">J2S11_003767</name>
</gene>
<proteinExistence type="predicted"/>